<evidence type="ECO:0000256" key="14">
    <source>
        <dbReference type="PIRSR" id="PIRSR000138-1"/>
    </source>
</evidence>
<keyword evidence="6" id="KW-0560">Oxidoreductase</keyword>
<gene>
    <name evidence="17" type="ORF">ICC18_28955</name>
</gene>
<comment type="catalytic activity">
    <reaction evidence="11">
        <text>2-hydroxyoctadecanoate + O2 = 2-oxooctadecanoate + H2O2</text>
        <dbReference type="Rhea" id="RHEA:68964"/>
        <dbReference type="ChEBI" id="CHEBI:15379"/>
        <dbReference type="ChEBI" id="CHEBI:16240"/>
        <dbReference type="ChEBI" id="CHEBI:17162"/>
        <dbReference type="ChEBI" id="CHEBI:76724"/>
    </reaction>
</comment>
<sequence length="383" mass="41962">MNAQFASIQRQYSPAAQPLPVSYYEWEYRARQALPNGPFGYIAGGAGSEDTMRANSDAFLRWRIQPRLLNDVSKRDLTVTLFGQTFPVPFLLAPIGLQEIAHPDAESGSARAAAELGVPFILSTPASRSIEKVAEVMGNAPRWFQLYWGKDFDVVASMVQRAEKSGYTAIVVTIDLPVRGWRERDIRNHYYPARAGVGTANFMTDPVFRSKLKQPPEKDMDAAIALFLSIYFNPALTWNDLPLLRQYTKLPILLKGLFAPQDAEMALQYGMDGLIVSNHGGRQLDGELAALDALPKISEVVQGRIPVLMDSGIRGGDDVIKALALGASAVLLGRPYIYGLAVAGEQGVKQVLSNLITDIDLSLANTGRKSISEINRSLLVKAQ</sequence>
<dbReference type="RefSeq" id="WP_188177863.1">
    <property type="nucleotide sequence ID" value="NZ_JACVVD010000015.1"/>
</dbReference>
<evidence type="ECO:0000256" key="12">
    <source>
        <dbReference type="ARBA" id="ARBA00052949"/>
    </source>
</evidence>
<feature type="active site" description="Proton acceptor" evidence="14">
    <location>
        <position position="279"/>
    </location>
</feature>
<evidence type="ECO:0000256" key="5">
    <source>
        <dbReference type="ARBA" id="ARBA00022643"/>
    </source>
</evidence>
<feature type="binding site" evidence="15">
    <location>
        <begin position="310"/>
        <end position="314"/>
    </location>
    <ligand>
        <name>FMN</name>
        <dbReference type="ChEBI" id="CHEBI:58210"/>
    </ligand>
</feature>
<name>A0A926KXJ6_9BACL</name>
<feature type="binding site" evidence="15">
    <location>
        <position position="282"/>
    </location>
    <ligand>
        <name>glyoxylate</name>
        <dbReference type="ChEBI" id="CHEBI:36655"/>
    </ligand>
</feature>
<feature type="binding site" evidence="15">
    <location>
        <position position="255"/>
    </location>
    <ligand>
        <name>FMN</name>
        <dbReference type="ChEBI" id="CHEBI:58210"/>
    </ligand>
</feature>
<dbReference type="InterPro" id="IPR008259">
    <property type="entry name" value="FMN_hydac_DH_AS"/>
</dbReference>
<organism evidence="17 18">
    <name type="scientific">Paenibacillus sedimenti</name>
    <dbReference type="NCBI Taxonomy" id="2770274"/>
    <lineage>
        <taxon>Bacteria</taxon>
        <taxon>Bacillati</taxon>
        <taxon>Bacillota</taxon>
        <taxon>Bacilli</taxon>
        <taxon>Bacillales</taxon>
        <taxon>Paenibacillaceae</taxon>
        <taxon>Paenibacillus</taxon>
    </lineage>
</organism>
<dbReference type="GO" id="GO:0010181">
    <property type="term" value="F:FMN binding"/>
    <property type="evidence" value="ECO:0007669"/>
    <property type="project" value="InterPro"/>
</dbReference>
<proteinExistence type="inferred from homology"/>
<evidence type="ECO:0000256" key="4">
    <source>
        <dbReference type="ARBA" id="ARBA00022630"/>
    </source>
</evidence>
<dbReference type="InterPro" id="IPR012133">
    <property type="entry name" value="Alpha-hydoxy_acid_DH_FMN"/>
</dbReference>
<dbReference type="GO" id="GO:0003973">
    <property type="term" value="F:(S)-2-hydroxy-acid oxidase activity"/>
    <property type="evidence" value="ECO:0007669"/>
    <property type="project" value="UniProtKB-EC"/>
</dbReference>
<feature type="binding site" evidence="15">
    <location>
        <position position="147"/>
    </location>
    <ligand>
        <name>glyoxylate</name>
        <dbReference type="ChEBI" id="CHEBI:36655"/>
    </ligand>
</feature>
<protein>
    <recommendedName>
        <fullName evidence="8">L-lactate oxidase</fullName>
        <ecNumber evidence="3">1.1.3.15</ecNumber>
    </recommendedName>
    <alternativeName>
        <fullName evidence="13">(S)-2-hydroxy-acid oxidase</fullName>
    </alternativeName>
</protein>
<dbReference type="PIRSF" id="PIRSF000138">
    <property type="entry name" value="Al-hdrx_acd_dh"/>
    <property type="match status" value="1"/>
</dbReference>
<feature type="domain" description="FMN hydroxy acid dehydrogenase" evidence="16">
    <location>
        <begin position="15"/>
        <end position="383"/>
    </location>
</feature>
<dbReference type="AlphaFoldDB" id="A0A926KXJ6"/>
<evidence type="ECO:0000256" key="8">
    <source>
        <dbReference type="ARBA" id="ARBA00029513"/>
    </source>
</evidence>
<comment type="caution">
    <text evidence="17">The sequence shown here is derived from an EMBL/GenBank/DDBJ whole genome shotgun (WGS) entry which is preliminary data.</text>
</comment>
<reference evidence="17" key="1">
    <citation type="submission" date="2020-09" db="EMBL/GenBank/DDBJ databases">
        <title>Draft Genome Sequence of Paenibacillus sp. WST5.</title>
        <authorList>
            <person name="Bao Z."/>
        </authorList>
    </citation>
    <scope>NUCLEOTIDE SEQUENCE</scope>
    <source>
        <strain evidence="17">WST5</strain>
    </source>
</reference>
<feature type="binding site" evidence="15">
    <location>
        <position position="123"/>
    </location>
    <ligand>
        <name>FMN</name>
        <dbReference type="ChEBI" id="CHEBI:58210"/>
    </ligand>
</feature>
<evidence type="ECO:0000256" key="11">
    <source>
        <dbReference type="ARBA" id="ARBA00050773"/>
    </source>
</evidence>
<feature type="binding site" evidence="15">
    <location>
        <begin position="333"/>
        <end position="334"/>
    </location>
    <ligand>
        <name>FMN</name>
        <dbReference type="ChEBI" id="CHEBI:58210"/>
    </ligand>
</feature>
<evidence type="ECO:0000259" key="16">
    <source>
        <dbReference type="PROSITE" id="PS51349"/>
    </source>
</evidence>
<feature type="binding site" evidence="15">
    <location>
        <position position="173"/>
    </location>
    <ligand>
        <name>FMN</name>
        <dbReference type="ChEBI" id="CHEBI:58210"/>
    </ligand>
</feature>
<feature type="binding site" evidence="15">
    <location>
        <position position="182"/>
    </location>
    <ligand>
        <name>glyoxylate</name>
        <dbReference type="ChEBI" id="CHEBI:36655"/>
    </ligand>
</feature>
<dbReference type="EC" id="1.1.3.15" evidence="3"/>
<feature type="binding site" evidence="15">
    <location>
        <position position="277"/>
    </location>
    <ligand>
        <name>FMN</name>
        <dbReference type="ChEBI" id="CHEBI:58210"/>
    </ligand>
</feature>
<evidence type="ECO:0000256" key="3">
    <source>
        <dbReference type="ARBA" id="ARBA00013087"/>
    </source>
</evidence>
<dbReference type="Pfam" id="PF01070">
    <property type="entry name" value="FMN_dh"/>
    <property type="match status" value="1"/>
</dbReference>
<keyword evidence="18" id="KW-1185">Reference proteome</keyword>
<evidence type="ECO:0000256" key="7">
    <source>
        <dbReference type="ARBA" id="ARBA00024042"/>
    </source>
</evidence>
<evidence type="ECO:0000256" key="10">
    <source>
        <dbReference type="ARBA" id="ARBA00050549"/>
    </source>
</evidence>
<evidence type="ECO:0000256" key="15">
    <source>
        <dbReference type="PIRSR" id="PIRSR000138-2"/>
    </source>
</evidence>
<comment type="catalytic activity">
    <reaction evidence="12">
        <text>2-hydroxyoctanoate + O2 = 2-oxooctanoate + H2O2</text>
        <dbReference type="Rhea" id="RHEA:67940"/>
        <dbReference type="ChEBI" id="CHEBI:15379"/>
        <dbReference type="ChEBI" id="CHEBI:16240"/>
        <dbReference type="ChEBI" id="CHEBI:133514"/>
        <dbReference type="ChEBI" id="CHEBI:176689"/>
    </reaction>
</comment>
<accession>A0A926KXJ6</accession>
<evidence type="ECO:0000256" key="2">
    <source>
        <dbReference type="ARBA" id="ARBA00001917"/>
    </source>
</evidence>
<dbReference type="InterPro" id="IPR013785">
    <property type="entry name" value="Aldolase_TIM"/>
</dbReference>
<evidence type="ECO:0000256" key="9">
    <source>
        <dbReference type="ARBA" id="ARBA00048754"/>
    </source>
</evidence>
<comment type="catalytic activity">
    <reaction evidence="9">
        <text>(S)-lactate + O2 = pyruvate + H2O2</text>
        <dbReference type="Rhea" id="RHEA:55868"/>
        <dbReference type="ChEBI" id="CHEBI:15361"/>
        <dbReference type="ChEBI" id="CHEBI:15379"/>
        <dbReference type="ChEBI" id="CHEBI:16240"/>
        <dbReference type="ChEBI" id="CHEBI:16651"/>
    </reaction>
    <physiologicalReaction direction="left-to-right" evidence="9">
        <dbReference type="Rhea" id="RHEA:55869"/>
    </physiologicalReaction>
</comment>
<evidence type="ECO:0000256" key="1">
    <source>
        <dbReference type="ARBA" id="ARBA00000616"/>
    </source>
</evidence>
<dbReference type="Proteomes" id="UP000650466">
    <property type="component" value="Unassembled WGS sequence"/>
</dbReference>
<dbReference type="SUPFAM" id="SSF51395">
    <property type="entry name" value="FMN-linked oxidoreductases"/>
    <property type="match status" value="1"/>
</dbReference>
<comment type="catalytic activity">
    <reaction evidence="1">
        <text>a (2S)-2-hydroxycarboxylate + O2 = a 2-oxocarboxylate + H2O2</text>
        <dbReference type="Rhea" id="RHEA:16789"/>
        <dbReference type="ChEBI" id="CHEBI:15379"/>
        <dbReference type="ChEBI" id="CHEBI:16240"/>
        <dbReference type="ChEBI" id="CHEBI:35179"/>
        <dbReference type="ChEBI" id="CHEBI:58123"/>
        <dbReference type="EC" id="1.1.3.15"/>
    </reaction>
</comment>
<keyword evidence="5 15" id="KW-0288">FMN</keyword>
<evidence type="ECO:0000313" key="17">
    <source>
        <dbReference type="EMBL" id="MBD0384083.1"/>
    </source>
</evidence>
<keyword evidence="4 15" id="KW-0285">Flavoprotein</keyword>
<dbReference type="InterPro" id="IPR037396">
    <property type="entry name" value="FMN_HAD"/>
</dbReference>
<dbReference type="PANTHER" id="PTHR10578:SF143">
    <property type="entry name" value="FMN-DEPENDENT ALPHA-HYDROXY ACID DEHYDROGENASE PB1A11.03"/>
    <property type="match status" value="1"/>
</dbReference>
<dbReference type="InterPro" id="IPR000262">
    <property type="entry name" value="FMN-dep_DH"/>
</dbReference>
<evidence type="ECO:0000256" key="13">
    <source>
        <dbReference type="ARBA" id="ARBA00079803"/>
    </source>
</evidence>
<comment type="cofactor">
    <cofactor evidence="2">
        <name>FMN</name>
        <dbReference type="ChEBI" id="CHEBI:58210"/>
    </cofactor>
</comment>
<dbReference type="EMBL" id="JACVVD010000015">
    <property type="protein sequence ID" value="MBD0384083.1"/>
    <property type="molecule type" value="Genomic_DNA"/>
</dbReference>
<dbReference type="PANTHER" id="PTHR10578">
    <property type="entry name" value="S -2-HYDROXY-ACID OXIDASE-RELATED"/>
    <property type="match status" value="1"/>
</dbReference>
<feature type="binding site" evidence="15">
    <location>
        <begin position="94"/>
        <end position="96"/>
    </location>
    <ligand>
        <name>FMN</name>
        <dbReference type="ChEBI" id="CHEBI:58210"/>
    </ligand>
</feature>
<feature type="binding site" evidence="15">
    <location>
        <position position="145"/>
    </location>
    <ligand>
        <name>FMN</name>
        <dbReference type="ChEBI" id="CHEBI:58210"/>
    </ligand>
</feature>
<comment type="catalytic activity">
    <reaction evidence="10">
        <text>mandelate + O2 = phenylglyoxylate + H2O2</text>
        <dbReference type="Rhea" id="RHEA:68968"/>
        <dbReference type="ChEBI" id="CHEBI:15379"/>
        <dbReference type="ChEBI" id="CHEBI:16240"/>
        <dbReference type="ChEBI" id="CHEBI:25147"/>
        <dbReference type="ChEBI" id="CHEBI:36656"/>
    </reaction>
</comment>
<dbReference type="FunFam" id="3.20.20.70:FF:000029">
    <property type="entry name" value="L-lactate dehydrogenase"/>
    <property type="match status" value="1"/>
</dbReference>
<evidence type="ECO:0000313" key="18">
    <source>
        <dbReference type="Proteomes" id="UP000650466"/>
    </source>
</evidence>
<comment type="similarity">
    <text evidence="7">Belongs to the FMN-dependent alpha-hydroxy acid dehydrogenase family.</text>
</comment>
<feature type="binding site" evidence="15">
    <location>
        <position position="279"/>
    </location>
    <ligand>
        <name>glyoxylate</name>
        <dbReference type="ChEBI" id="CHEBI:36655"/>
    </ligand>
</feature>
<feature type="binding site" evidence="15">
    <location>
        <position position="41"/>
    </location>
    <ligand>
        <name>glyoxylate</name>
        <dbReference type="ChEBI" id="CHEBI:36655"/>
    </ligand>
</feature>
<dbReference type="Gene3D" id="3.20.20.70">
    <property type="entry name" value="Aldolase class I"/>
    <property type="match status" value="1"/>
</dbReference>
<evidence type="ECO:0000256" key="6">
    <source>
        <dbReference type="ARBA" id="ARBA00023002"/>
    </source>
</evidence>
<dbReference type="PROSITE" id="PS51349">
    <property type="entry name" value="FMN_HYDROXY_ACID_DH_2"/>
    <property type="match status" value="1"/>
</dbReference>
<dbReference type="PROSITE" id="PS00557">
    <property type="entry name" value="FMN_HYDROXY_ACID_DH_1"/>
    <property type="match status" value="1"/>
</dbReference>